<dbReference type="Proteomes" id="UP000295788">
    <property type="component" value="Unassembled WGS sequence"/>
</dbReference>
<proteinExistence type="predicted"/>
<dbReference type="AlphaFoldDB" id="A0A4R3KN68"/>
<dbReference type="EMBL" id="SMAB01000001">
    <property type="protein sequence ID" value="TCS84468.1"/>
    <property type="molecule type" value="Genomic_DNA"/>
</dbReference>
<dbReference type="InterPro" id="IPR003778">
    <property type="entry name" value="CT_A_B"/>
</dbReference>
<dbReference type="NCBIfam" id="TIGR00724">
    <property type="entry name" value="urea_amlyse_rel"/>
    <property type="match status" value="1"/>
</dbReference>
<dbReference type="PANTHER" id="PTHR43309:SF5">
    <property type="entry name" value="5-OXOPROLINASE SUBUNIT C"/>
    <property type="match status" value="1"/>
</dbReference>
<dbReference type="SMART" id="SM00797">
    <property type="entry name" value="AHS2"/>
    <property type="match status" value="1"/>
</dbReference>
<dbReference type="SUPFAM" id="SSF50891">
    <property type="entry name" value="Cyclophilin-like"/>
    <property type="match status" value="1"/>
</dbReference>
<keyword evidence="6" id="KW-1185">Reference proteome</keyword>
<dbReference type="Pfam" id="PF02626">
    <property type="entry name" value="CT_A_B"/>
    <property type="match status" value="1"/>
</dbReference>
<dbReference type="Gene3D" id="2.40.100.10">
    <property type="entry name" value="Cyclophilin-like"/>
    <property type="match status" value="1"/>
</dbReference>
<comment type="caution">
    <text evidence="5">The sequence shown here is derived from an EMBL/GenBank/DDBJ whole genome shotgun (WGS) entry which is preliminary data.</text>
</comment>
<keyword evidence="2" id="KW-0378">Hydrolase</keyword>
<reference evidence="5 6" key="1">
    <citation type="submission" date="2019-03" db="EMBL/GenBank/DDBJ databases">
        <title>Genomic Encyclopedia of Type Strains, Phase IV (KMG-IV): sequencing the most valuable type-strain genomes for metagenomic binning, comparative biology and taxonomic classification.</title>
        <authorList>
            <person name="Goeker M."/>
        </authorList>
    </citation>
    <scope>NUCLEOTIDE SEQUENCE [LARGE SCALE GENOMIC DNA]</scope>
    <source>
        <strain evidence="5 6">DSM 23802</strain>
    </source>
</reference>
<dbReference type="InterPro" id="IPR029000">
    <property type="entry name" value="Cyclophilin-like_dom_sf"/>
</dbReference>
<sequence>MIKMTHPILEITKAGLHTSIQDLGRYGYQEYGVIVGGAMDSYALRLGNYLVGNREGEAAIEMFYGNTIFRILASSYIAITGAKTRVLLNGTTVPLWKGFHVEKGDYLEIGVPEEGYINYLAIRGGIHGEVFLNSKSTYLRGRFGGLGRLLKNRDILLGRTDVKSDHLLKRSLAKELIPTYSKHLTARVVITPQANYFTKESIRRFFSTVYTVSRQSDRMGYRLDGEPLEYRIHQNIITDAIPLGAIQVPDNGLPIILLSDHQTTGGYPKIGIIASVDIPLVAQLRPGQTLSFKPISVQKSQELWIEQEKQLVITKLTS</sequence>
<accession>A0A4R3KN68</accession>
<name>A0A4R3KN68_9BACI</name>
<protein>
    <submittedName>
        <fullName evidence="5">Antagonist of KipI</fullName>
    </submittedName>
</protein>
<keyword evidence="1" id="KW-0547">Nucleotide-binding</keyword>
<dbReference type="PANTHER" id="PTHR43309">
    <property type="entry name" value="5-OXOPROLINASE SUBUNIT C"/>
    <property type="match status" value="1"/>
</dbReference>
<evidence type="ECO:0000259" key="4">
    <source>
        <dbReference type="SMART" id="SM00797"/>
    </source>
</evidence>
<evidence type="ECO:0000256" key="3">
    <source>
        <dbReference type="ARBA" id="ARBA00022840"/>
    </source>
</evidence>
<organism evidence="5 6">
    <name type="scientific">Tepidibacillus fermentans</name>
    <dbReference type="NCBI Taxonomy" id="1281767"/>
    <lineage>
        <taxon>Bacteria</taxon>
        <taxon>Bacillati</taxon>
        <taxon>Bacillota</taxon>
        <taxon>Bacilli</taxon>
        <taxon>Bacillales</taxon>
        <taxon>Bacillaceae</taxon>
        <taxon>Tepidibacillus</taxon>
    </lineage>
</organism>
<evidence type="ECO:0000256" key="1">
    <source>
        <dbReference type="ARBA" id="ARBA00022741"/>
    </source>
</evidence>
<evidence type="ECO:0000256" key="2">
    <source>
        <dbReference type="ARBA" id="ARBA00022801"/>
    </source>
</evidence>
<gene>
    <name evidence="5" type="ORF">EDD72_101132</name>
</gene>
<keyword evidence="3" id="KW-0067">ATP-binding</keyword>
<feature type="domain" description="Carboxyltransferase" evidence="4">
    <location>
        <begin position="30"/>
        <end position="310"/>
    </location>
</feature>
<dbReference type="GO" id="GO:0016787">
    <property type="term" value="F:hydrolase activity"/>
    <property type="evidence" value="ECO:0007669"/>
    <property type="project" value="UniProtKB-KW"/>
</dbReference>
<evidence type="ECO:0000313" key="6">
    <source>
        <dbReference type="Proteomes" id="UP000295788"/>
    </source>
</evidence>
<dbReference type="GO" id="GO:0005524">
    <property type="term" value="F:ATP binding"/>
    <property type="evidence" value="ECO:0007669"/>
    <property type="project" value="UniProtKB-KW"/>
</dbReference>
<evidence type="ECO:0000313" key="5">
    <source>
        <dbReference type="EMBL" id="TCS84468.1"/>
    </source>
</evidence>
<dbReference type="InterPro" id="IPR052708">
    <property type="entry name" value="PxpC"/>
</dbReference>